<evidence type="ECO:0000313" key="1">
    <source>
        <dbReference type="EMBL" id="KAF2320152.1"/>
    </source>
</evidence>
<dbReference type="Gene3D" id="1.10.510.10">
    <property type="entry name" value="Transferase(Phosphotransferase) domain 1"/>
    <property type="match status" value="1"/>
</dbReference>
<sequence>MVYCFHRSSGSSPVFNMWTPSVIKLMFDQGVSYTAQGLRSRFVEHVDCYADPEDYYPQKDENIFQKISEKSDVYSFIVVLLELITGRTIFDEHRVDIVNWAKPFMFKGYSVEINYSCLVDSALKGDYIKSEMKLMIYCAAVSVYKPSKLRPRMKQIVEALEGKMPSNELWVAEVNQGYLAFVDNEFKAVWVADSQGLRIVYESKGPDNIFSPVWNQDPQKDTLYVCMGPSFNSSKTLDICAIPNVSSGARQRRKLTRGFNNAFPSTSPDGTRLVFRSTRDGAEKKYKNLYIMEDAEVGEYGNGKITRLTNGQWTDTHCQWSPTGDWIVFSSTRDKPDDAPETDNYLDPGYFAVPDGKSIAVTAEIAAVSVDPISLPMFLHSVRPYGDVFTVDIDPYDINKNKDVKKFNRIT</sequence>
<dbReference type="Proteomes" id="UP000467840">
    <property type="component" value="Chromosome 10"/>
</dbReference>
<dbReference type="Gene3D" id="2.120.10.30">
    <property type="entry name" value="TolB, C-terminal domain"/>
    <property type="match status" value="1"/>
</dbReference>
<protein>
    <recommendedName>
        <fullName evidence="3">Protein kinase domain-containing protein</fullName>
    </recommendedName>
</protein>
<comment type="caution">
    <text evidence="1">The sequence shown here is derived from an EMBL/GenBank/DDBJ whole genome shotgun (WGS) entry which is preliminary data.</text>
</comment>
<evidence type="ECO:0000313" key="2">
    <source>
        <dbReference type="Proteomes" id="UP000467840"/>
    </source>
</evidence>
<dbReference type="AlphaFoldDB" id="A0A6A6N1S7"/>
<dbReference type="InterPro" id="IPR011042">
    <property type="entry name" value="6-blade_b-propeller_TolB-like"/>
</dbReference>
<organism evidence="1 2">
    <name type="scientific">Hevea brasiliensis</name>
    <name type="common">Para rubber tree</name>
    <name type="synonym">Siphonia brasiliensis</name>
    <dbReference type="NCBI Taxonomy" id="3981"/>
    <lineage>
        <taxon>Eukaryota</taxon>
        <taxon>Viridiplantae</taxon>
        <taxon>Streptophyta</taxon>
        <taxon>Embryophyta</taxon>
        <taxon>Tracheophyta</taxon>
        <taxon>Spermatophyta</taxon>
        <taxon>Magnoliopsida</taxon>
        <taxon>eudicotyledons</taxon>
        <taxon>Gunneridae</taxon>
        <taxon>Pentapetalae</taxon>
        <taxon>rosids</taxon>
        <taxon>fabids</taxon>
        <taxon>Malpighiales</taxon>
        <taxon>Euphorbiaceae</taxon>
        <taxon>Crotonoideae</taxon>
        <taxon>Micrandreae</taxon>
        <taxon>Hevea</taxon>
    </lineage>
</organism>
<accession>A0A6A6N1S7</accession>
<dbReference type="EMBL" id="JAAGAX010000003">
    <property type="protein sequence ID" value="KAF2320152.1"/>
    <property type="molecule type" value="Genomic_DNA"/>
</dbReference>
<evidence type="ECO:0008006" key="3">
    <source>
        <dbReference type="Google" id="ProtNLM"/>
    </source>
</evidence>
<gene>
    <name evidence="1" type="ORF">GH714_024665</name>
</gene>
<dbReference type="Pfam" id="PF07676">
    <property type="entry name" value="PD40"/>
    <property type="match status" value="2"/>
</dbReference>
<name>A0A6A6N1S7_HEVBR</name>
<dbReference type="SUPFAM" id="SSF56112">
    <property type="entry name" value="Protein kinase-like (PK-like)"/>
    <property type="match status" value="1"/>
</dbReference>
<proteinExistence type="predicted"/>
<dbReference type="PANTHER" id="PTHR32161:SF21">
    <property type="entry name" value="OS03G0314500 PROTEIN"/>
    <property type="match status" value="1"/>
</dbReference>
<dbReference type="PANTHER" id="PTHR32161">
    <property type="entry name" value="DPP6 N-TERMINAL DOMAIN-LIKE PROTEIN"/>
    <property type="match status" value="1"/>
</dbReference>
<dbReference type="SUPFAM" id="SSF82171">
    <property type="entry name" value="DPP6 N-terminal domain-like"/>
    <property type="match status" value="1"/>
</dbReference>
<keyword evidence="2" id="KW-1185">Reference proteome</keyword>
<dbReference type="InterPro" id="IPR011659">
    <property type="entry name" value="WD40"/>
</dbReference>
<reference evidence="1 2" key="1">
    <citation type="journal article" date="2020" name="Mol. Plant">
        <title>The Chromosome-Based Rubber Tree Genome Provides New Insights into Spurge Genome Evolution and Rubber Biosynthesis.</title>
        <authorList>
            <person name="Liu J."/>
            <person name="Shi C."/>
            <person name="Shi C.C."/>
            <person name="Li W."/>
            <person name="Zhang Q.J."/>
            <person name="Zhang Y."/>
            <person name="Li K."/>
            <person name="Lu H.F."/>
            <person name="Shi C."/>
            <person name="Zhu S.T."/>
            <person name="Xiao Z.Y."/>
            <person name="Nan H."/>
            <person name="Yue Y."/>
            <person name="Zhu X.G."/>
            <person name="Wu Y."/>
            <person name="Hong X.N."/>
            <person name="Fan G.Y."/>
            <person name="Tong Y."/>
            <person name="Zhang D."/>
            <person name="Mao C.L."/>
            <person name="Liu Y.L."/>
            <person name="Hao S.J."/>
            <person name="Liu W.Q."/>
            <person name="Lv M.Q."/>
            <person name="Zhang H.B."/>
            <person name="Liu Y."/>
            <person name="Hu-Tang G.R."/>
            <person name="Wang J.P."/>
            <person name="Wang J.H."/>
            <person name="Sun Y.H."/>
            <person name="Ni S.B."/>
            <person name="Chen W.B."/>
            <person name="Zhang X.C."/>
            <person name="Jiao Y.N."/>
            <person name="Eichler E.E."/>
            <person name="Li G.H."/>
            <person name="Liu X."/>
            <person name="Gao L.Z."/>
        </authorList>
    </citation>
    <scope>NUCLEOTIDE SEQUENCE [LARGE SCALE GENOMIC DNA]</scope>
    <source>
        <strain evidence="2">cv. GT1</strain>
        <tissue evidence="1">Leaf</tissue>
    </source>
</reference>
<dbReference type="InterPro" id="IPR011009">
    <property type="entry name" value="Kinase-like_dom_sf"/>
</dbReference>